<dbReference type="RefSeq" id="WP_083243319.1">
    <property type="nucleotide sequence ID" value="NZ_MDER01000027.1"/>
</dbReference>
<gene>
    <name evidence="1" type="ORF">PTI45_00651</name>
</gene>
<comment type="caution">
    <text evidence="1">The sequence shown here is derived from an EMBL/GenBank/DDBJ whole genome shotgun (WGS) entry which is preliminary data.</text>
</comment>
<evidence type="ECO:0000313" key="1">
    <source>
        <dbReference type="EMBL" id="ODP29876.1"/>
    </source>
</evidence>
<dbReference type="EMBL" id="MDER01000027">
    <property type="protein sequence ID" value="ODP29876.1"/>
    <property type="molecule type" value="Genomic_DNA"/>
</dbReference>
<keyword evidence="2" id="KW-1185">Reference proteome</keyword>
<protein>
    <submittedName>
        <fullName evidence="1">Uncharacterized protein</fullName>
    </submittedName>
</protein>
<name>A0A1E3L7Z8_9BACL</name>
<dbReference type="Proteomes" id="UP000094578">
    <property type="component" value="Unassembled WGS sequence"/>
</dbReference>
<dbReference type="AlphaFoldDB" id="A0A1E3L7Z8"/>
<accession>A0A1E3L7Z8</accession>
<sequence length="107" mass="11886">MPAINHGCKGCNRSPQLSDEKIERLVAIAIQHKQPHELTPESVQQARMNTCLSCPSLQYGTTCKHCGCLVHIRTRLSASYCPSPYGSQWEKEDVLSDILRYNANGNG</sequence>
<organism evidence="1 2">
    <name type="scientific">Paenibacillus nuruki</name>
    <dbReference type="NCBI Taxonomy" id="1886670"/>
    <lineage>
        <taxon>Bacteria</taxon>
        <taxon>Bacillati</taxon>
        <taxon>Bacillota</taxon>
        <taxon>Bacilli</taxon>
        <taxon>Bacillales</taxon>
        <taxon>Paenibacillaceae</taxon>
        <taxon>Paenibacillus</taxon>
    </lineage>
</organism>
<evidence type="ECO:0000313" key="2">
    <source>
        <dbReference type="Proteomes" id="UP000094578"/>
    </source>
</evidence>
<dbReference type="STRING" id="1886670.PTI45_00651"/>
<reference evidence="1 2" key="1">
    <citation type="submission" date="2016-08" db="EMBL/GenBank/DDBJ databases">
        <title>Genome sequencing of Paenibacillus sp. TI45-13ar, isolated from Korean traditional nuruk.</title>
        <authorList>
            <person name="Kim S.-J."/>
        </authorList>
    </citation>
    <scope>NUCLEOTIDE SEQUENCE [LARGE SCALE GENOMIC DNA]</scope>
    <source>
        <strain evidence="1 2">TI45-13ar</strain>
    </source>
</reference>
<proteinExistence type="predicted"/>